<organism evidence="1 2">
    <name type="scientific">Cellulomonas soli</name>
    <dbReference type="NCBI Taxonomy" id="931535"/>
    <lineage>
        <taxon>Bacteria</taxon>
        <taxon>Bacillati</taxon>
        <taxon>Actinomycetota</taxon>
        <taxon>Actinomycetes</taxon>
        <taxon>Micrococcales</taxon>
        <taxon>Cellulomonadaceae</taxon>
        <taxon>Cellulomonas</taxon>
    </lineage>
</organism>
<evidence type="ECO:0000313" key="2">
    <source>
        <dbReference type="Proteomes" id="UP000321798"/>
    </source>
</evidence>
<name>A0A512P9I1_9CELL</name>
<accession>A0A512P9I1</accession>
<evidence type="ECO:0000313" key="1">
    <source>
        <dbReference type="EMBL" id="GEP67863.1"/>
    </source>
</evidence>
<gene>
    <name evidence="1" type="ORF">CSO01_05780</name>
</gene>
<proteinExistence type="predicted"/>
<dbReference type="AlphaFoldDB" id="A0A512P9I1"/>
<comment type="caution">
    <text evidence="1">The sequence shown here is derived from an EMBL/GenBank/DDBJ whole genome shotgun (WGS) entry which is preliminary data.</text>
</comment>
<dbReference type="Proteomes" id="UP000321798">
    <property type="component" value="Unassembled WGS sequence"/>
</dbReference>
<keyword evidence="2" id="KW-1185">Reference proteome</keyword>
<sequence>MLTTVELTDGRWAVATRTSLHLVDEAGDVHHTWSDVDRGSLEAQSRVLTVHWVDGTTSSLPLSSDRNAPRFAQVFRERVQQSVVHDRQVTLPGGRLVRVALRRGPAGRLFTQVLGDEGVDLDDPAVASAVDAAEDQVREAAGLLR</sequence>
<dbReference type="EMBL" id="BKAL01000002">
    <property type="protein sequence ID" value="GEP67863.1"/>
    <property type="molecule type" value="Genomic_DNA"/>
</dbReference>
<protein>
    <submittedName>
        <fullName evidence="1">Uncharacterized protein</fullName>
    </submittedName>
</protein>
<reference evidence="1 2" key="1">
    <citation type="submission" date="2019-07" db="EMBL/GenBank/DDBJ databases">
        <title>Whole genome shotgun sequence of Cellulomonas soli NBRC 109434.</title>
        <authorList>
            <person name="Hosoyama A."/>
            <person name="Uohara A."/>
            <person name="Ohji S."/>
            <person name="Ichikawa N."/>
        </authorList>
    </citation>
    <scope>NUCLEOTIDE SEQUENCE [LARGE SCALE GENOMIC DNA]</scope>
    <source>
        <strain evidence="1 2">NBRC 109434</strain>
    </source>
</reference>